<name>A0A6J5QB80_9CAUD</name>
<protein>
    <submittedName>
        <fullName evidence="3">Uncharacterized protein</fullName>
    </submittedName>
</protein>
<dbReference type="EMBL" id="LR797021">
    <property type="protein sequence ID" value="CAB4182012.1"/>
    <property type="molecule type" value="Genomic_DNA"/>
</dbReference>
<evidence type="ECO:0000313" key="4">
    <source>
        <dbReference type="EMBL" id="CAB4182012.1"/>
    </source>
</evidence>
<evidence type="ECO:0000313" key="7">
    <source>
        <dbReference type="EMBL" id="CAB4222621.1"/>
    </source>
</evidence>
<gene>
    <name evidence="4" type="ORF">UFOVP1065_108</name>
    <name evidence="5" type="ORF">UFOVP1198_77</name>
    <name evidence="6" type="ORF">UFOVP1418_69</name>
    <name evidence="8" type="ORF">UFOVP1524_81</name>
    <name evidence="7" type="ORF">UFOVP1651_81</name>
    <name evidence="2" type="ORF">UFOVP908_59</name>
    <name evidence="3" type="ORF">UFOVP990_77</name>
</gene>
<evidence type="ECO:0000313" key="5">
    <source>
        <dbReference type="EMBL" id="CAB4190618.1"/>
    </source>
</evidence>
<evidence type="ECO:0000313" key="3">
    <source>
        <dbReference type="EMBL" id="CAB4176874.1"/>
    </source>
</evidence>
<evidence type="ECO:0000313" key="6">
    <source>
        <dbReference type="EMBL" id="CAB4211046.1"/>
    </source>
</evidence>
<dbReference type="EMBL" id="LR798378">
    <property type="protein sequence ID" value="CAB5227702.1"/>
    <property type="molecule type" value="Genomic_DNA"/>
</dbReference>
<organism evidence="3">
    <name type="scientific">uncultured Caudovirales phage</name>
    <dbReference type="NCBI Taxonomy" id="2100421"/>
    <lineage>
        <taxon>Viruses</taxon>
        <taxon>Duplodnaviria</taxon>
        <taxon>Heunggongvirae</taxon>
        <taxon>Uroviricota</taxon>
        <taxon>Caudoviricetes</taxon>
        <taxon>Peduoviridae</taxon>
        <taxon>Maltschvirus</taxon>
        <taxon>Maltschvirus maltsch</taxon>
    </lineage>
</organism>
<dbReference type="EMBL" id="LR797157">
    <property type="protein sequence ID" value="CAB4190618.1"/>
    <property type="molecule type" value="Genomic_DNA"/>
</dbReference>
<dbReference type="EMBL" id="LR797369">
    <property type="protein sequence ID" value="CAB4211046.1"/>
    <property type="molecule type" value="Genomic_DNA"/>
</dbReference>
<feature type="region of interest" description="Disordered" evidence="1">
    <location>
        <begin position="80"/>
        <end position="103"/>
    </location>
</feature>
<evidence type="ECO:0000313" key="8">
    <source>
        <dbReference type="EMBL" id="CAB5227702.1"/>
    </source>
</evidence>
<dbReference type="EMBL" id="LR796945">
    <property type="protein sequence ID" value="CAB4176874.1"/>
    <property type="molecule type" value="Genomic_DNA"/>
</dbReference>
<evidence type="ECO:0000313" key="2">
    <source>
        <dbReference type="EMBL" id="CAB4170448.1"/>
    </source>
</evidence>
<evidence type="ECO:0000256" key="1">
    <source>
        <dbReference type="SAM" id="MobiDB-lite"/>
    </source>
</evidence>
<reference evidence="3" key="1">
    <citation type="submission" date="2020-05" db="EMBL/GenBank/DDBJ databases">
        <authorList>
            <person name="Chiriac C."/>
            <person name="Salcher M."/>
            <person name="Ghai R."/>
            <person name="Kavagutti S V."/>
        </authorList>
    </citation>
    <scope>NUCLEOTIDE SEQUENCE</scope>
</reference>
<sequence length="103" mass="12016">MSDTHIAKLMWDAYAIQAGGKTFDGKPLPTWGELGAERQACIERLEVALYDVLQYVSRADWHYLKDRVDWHYPKDKTRKALEEKDEQHHHTTESTHSFDDTKG</sequence>
<proteinExistence type="predicted"/>
<accession>A0A6J5QB80</accession>
<dbReference type="EMBL" id="LR796860">
    <property type="protein sequence ID" value="CAB4170448.1"/>
    <property type="molecule type" value="Genomic_DNA"/>
</dbReference>
<dbReference type="EMBL" id="LR797518">
    <property type="protein sequence ID" value="CAB4222621.1"/>
    <property type="molecule type" value="Genomic_DNA"/>
</dbReference>